<comment type="function">
    <text evidence="16">A component of desmosome cell-cell junctions which are required for positive regulation of cellular adhesion. Involved in the interaction of plaque proteins and intermediate filaments mediating cell-cell adhesion.</text>
</comment>
<protein>
    <submittedName>
        <fullName evidence="19">Cadherin 26, tandem duplicate 1</fullName>
    </submittedName>
</protein>
<evidence type="ECO:0000256" key="17">
    <source>
        <dbReference type="SAM" id="Phobius"/>
    </source>
</evidence>
<evidence type="ECO:0000256" key="2">
    <source>
        <dbReference type="ARBA" id="ARBA00004568"/>
    </source>
</evidence>
<keyword evidence="3" id="KW-1003">Cell membrane</keyword>
<dbReference type="SUPFAM" id="SSF49313">
    <property type="entry name" value="Cadherin-like"/>
    <property type="match status" value="4"/>
</dbReference>
<evidence type="ECO:0000256" key="10">
    <source>
        <dbReference type="ARBA" id="ARBA00022949"/>
    </source>
</evidence>
<evidence type="ECO:0000256" key="15">
    <source>
        <dbReference type="RuleBase" id="RU003318"/>
    </source>
</evidence>
<keyword evidence="12 17" id="KW-0472">Membrane</keyword>
<dbReference type="Pfam" id="PF00028">
    <property type="entry name" value="Cadherin"/>
    <property type="match status" value="2"/>
</dbReference>
<dbReference type="FunFam" id="2.60.40.60:FF:000095">
    <property type="entry name" value="Cadherin 13"/>
    <property type="match status" value="1"/>
</dbReference>
<dbReference type="AlphaFoldDB" id="A0A3B1ID48"/>
<evidence type="ECO:0000256" key="13">
    <source>
        <dbReference type="ARBA" id="ARBA00023180"/>
    </source>
</evidence>
<reference evidence="20" key="1">
    <citation type="submission" date="2013-03" db="EMBL/GenBank/DDBJ databases">
        <authorList>
            <person name="Jeffery W."/>
            <person name="Warren W."/>
            <person name="Wilson R.K."/>
        </authorList>
    </citation>
    <scope>NUCLEOTIDE SEQUENCE</scope>
    <source>
        <strain evidence="20">female</strain>
    </source>
</reference>
<keyword evidence="8 14" id="KW-0106">Calcium</keyword>
<dbReference type="InterPro" id="IPR039808">
    <property type="entry name" value="Cadherin"/>
</dbReference>
<reference evidence="20" key="2">
    <citation type="journal article" date="2014" name="Nat. Commun.">
        <title>The cavefish genome reveals candidate genes for eye loss.</title>
        <authorList>
            <person name="McGaugh S.E."/>
            <person name="Gross J.B."/>
            <person name="Aken B."/>
            <person name="Blin M."/>
            <person name="Borowsky R."/>
            <person name="Chalopin D."/>
            <person name="Hinaux H."/>
            <person name="Jeffery W.R."/>
            <person name="Keene A."/>
            <person name="Ma L."/>
            <person name="Minx P."/>
            <person name="Murphy D."/>
            <person name="O'Quin K.E."/>
            <person name="Retaux S."/>
            <person name="Rohner N."/>
            <person name="Searle S.M."/>
            <person name="Stahl B.A."/>
            <person name="Tabin C."/>
            <person name="Volff J.N."/>
            <person name="Yoshizawa M."/>
            <person name="Warren W.C."/>
        </authorList>
    </citation>
    <scope>NUCLEOTIDE SEQUENCE [LARGE SCALE GENOMIC DNA]</scope>
    <source>
        <strain evidence="20">female</strain>
    </source>
</reference>
<evidence type="ECO:0000256" key="3">
    <source>
        <dbReference type="ARBA" id="ARBA00022475"/>
    </source>
</evidence>
<evidence type="ECO:0000256" key="11">
    <source>
        <dbReference type="ARBA" id="ARBA00022989"/>
    </source>
</evidence>
<dbReference type="GO" id="GO:0002009">
    <property type="term" value="P:morphogenesis of an epithelium"/>
    <property type="evidence" value="ECO:0007669"/>
    <property type="project" value="UniProtKB-ARBA"/>
</dbReference>
<evidence type="ECO:0000256" key="1">
    <source>
        <dbReference type="ARBA" id="ARBA00004251"/>
    </source>
</evidence>
<feature type="transmembrane region" description="Helical" evidence="17">
    <location>
        <begin position="378"/>
        <end position="403"/>
    </location>
</feature>
<evidence type="ECO:0000259" key="18">
    <source>
        <dbReference type="PROSITE" id="PS50268"/>
    </source>
</evidence>
<dbReference type="InterPro" id="IPR020894">
    <property type="entry name" value="Cadherin_CS"/>
</dbReference>
<dbReference type="GO" id="GO:0044331">
    <property type="term" value="P:cell-cell adhesion mediated by cadherin"/>
    <property type="evidence" value="ECO:0007669"/>
    <property type="project" value="TreeGrafter"/>
</dbReference>
<reference evidence="19" key="3">
    <citation type="submission" date="2025-08" db="UniProtKB">
        <authorList>
            <consortium name="Ensembl"/>
        </authorList>
    </citation>
    <scope>IDENTIFICATION</scope>
</reference>
<keyword evidence="11 17" id="KW-1133">Transmembrane helix</keyword>
<sequence length="598" mass="66072">MYKLLVEAQDQGTPSLSSTCTVLINITDSNTHPPQFTAAKFNTQVLEMETNKEILRLPVTDRDTPNTPASRARYTILKGNEDDNYKIETDPKTNEGVLTVIKGKDFERTTLTELEIGVENEEPLFLCINGKPATPDQLTAFKPNTTKVAVKVIDVNDAPTFVTRLQTVYRKEETNPGDLLYEPVVKDVDSDVNKIRYEIVDDPAKWIKVDPKTGKVTSVKKMDRESPYVKNGTYTVLIRAIDDGEPPATGTGTLVVHLGDINDNTPRLSSNSSVMCGNKADRVEVKAVDDDAPPFGGPFSFSVGSEDKDLLNMWRFDPSTGLQTSLISVKSLPYGNYTVPLRIEDQQGQVGQDVLKVVVCDCGDQDTCRGLLPRIFNLHGAAIGILLGALLLIALLLCCCFFCEYKAKQFTLNLQDEGNQTLINYNEEGGGALAKAEPQLHSRTSTNGGLKSGALQLTDFSQKRASMQSAAGAMSLAGLQMAENSGTMMSQGWGTVRNSTFRSGSSRFSRSFSYTSDWNIEDHLQRKLYELGEDQLDFPQHRPREYAYEGTDSKCPSLDRLSFSGDEDNLDFINNLGPKFQTLDGICRKTLEEKKLKT</sequence>
<keyword evidence="5" id="KW-0479">Metal-binding</keyword>
<organism evidence="19 20">
    <name type="scientific">Astyanax mexicanus</name>
    <name type="common">Blind cave fish</name>
    <name type="synonym">Astyanax fasciatus mexicanus</name>
    <dbReference type="NCBI Taxonomy" id="7994"/>
    <lineage>
        <taxon>Eukaryota</taxon>
        <taxon>Metazoa</taxon>
        <taxon>Chordata</taxon>
        <taxon>Craniata</taxon>
        <taxon>Vertebrata</taxon>
        <taxon>Euteleostomi</taxon>
        <taxon>Actinopterygii</taxon>
        <taxon>Neopterygii</taxon>
        <taxon>Teleostei</taxon>
        <taxon>Ostariophysi</taxon>
        <taxon>Characiformes</taxon>
        <taxon>Characoidei</taxon>
        <taxon>Acestrorhamphidae</taxon>
        <taxon>Acestrorhamphinae</taxon>
        <taxon>Astyanax</taxon>
    </lineage>
</organism>
<dbReference type="GO" id="GO:0045296">
    <property type="term" value="F:cadherin binding"/>
    <property type="evidence" value="ECO:0007669"/>
    <property type="project" value="TreeGrafter"/>
</dbReference>
<comment type="subcellular location">
    <subcellularLocation>
        <location evidence="2">Cell junction</location>
        <location evidence="2">Desmosome</location>
    </subcellularLocation>
    <subcellularLocation>
        <location evidence="1 15">Cell membrane</location>
        <topology evidence="1 15">Single-pass type I membrane protein</topology>
    </subcellularLocation>
</comment>
<dbReference type="GO" id="GO:0000902">
    <property type="term" value="P:cell morphogenesis"/>
    <property type="evidence" value="ECO:0007669"/>
    <property type="project" value="TreeGrafter"/>
</dbReference>
<feature type="domain" description="Cadherin" evidence="18">
    <location>
        <begin position="37"/>
        <end position="161"/>
    </location>
</feature>
<dbReference type="PANTHER" id="PTHR24027">
    <property type="entry name" value="CADHERIN-23"/>
    <property type="match status" value="1"/>
</dbReference>
<dbReference type="SMART" id="SM00112">
    <property type="entry name" value="CA"/>
    <property type="match status" value="3"/>
</dbReference>
<dbReference type="PRINTS" id="PR00205">
    <property type="entry name" value="CADHERIN"/>
</dbReference>
<reference evidence="19" key="4">
    <citation type="submission" date="2025-09" db="UniProtKB">
        <authorList>
            <consortium name="Ensembl"/>
        </authorList>
    </citation>
    <scope>IDENTIFICATION</scope>
</reference>
<evidence type="ECO:0000256" key="6">
    <source>
        <dbReference type="ARBA" id="ARBA00022729"/>
    </source>
</evidence>
<dbReference type="GO" id="GO:0007043">
    <property type="term" value="P:cell-cell junction assembly"/>
    <property type="evidence" value="ECO:0007669"/>
    <property type="project" value="TreeGrafter"/>
</dbReference>
<dbReference type="GeneTree" id="ENSGT00940000161589"/>
<keyword evidence="6" id="KW-0732">Signal</keyword>
<name>A0A3B1ID48_ASTMX</name>
<keyword evidence="9 15" id="KW-0130">Cell adhesion</keyword>
<evidence type="ECO:0000256" key="12">
    <source>
        <dbReference type="ARBA" id="ARBA00023136"/>
    </source>
</evidence>
<evidence type="ECO:0000313" key="20">
    <source>
        <dbReference type="Proteomes" id="UP000018467"/>
    </source>
</evidence>
<proteinExistence type="predicted"/>
<dbReference type="CDD" id="cd11304">
    <property type="entry name" value="Cadherin_repeat"/>
    <property type="match status" value="3"/>
</dbReference>
<dbReference type="InterPro" id="IPR009122">
    <property type="entry name" value="Desmosomal_cadherin"/>
</dbReference>
<evidence type="ECO:0000313" key="19">
    <source>
        <dbReference type="Ensembl" id="ENSAMXP00000027832.1"/>
    </source>
</evidence>
<dbReference type="Bgee" id="ENSAMXG00000040727">
    <property type="expression patterns" value="Expressed in zone of skin and 7 other cell types or tissues"/>
</dbReference>
<dbReference type="Gene3D" id="2.60.40.60">
    <property type="entry name" value="Cadherins"/>
    <property type="match status" value="4"/>
</dbReference>
<dbReference type="GO" id="GO:0016342">
    <property type="term" value="C:catenin complex"/>
    <property type="evidence" value="ECO:0007669"/>
    <property type="project" value="TreeGrafter"/>
</dbReference>
<evidence type="ECO:0000256" key="8">
    <source>
        <dbReference type="ARBA" id="ARBA00022837"/>
    </source>
</evidence>
<dbReference type="InterPro" id="IPR015919">
    <property type="entry name" value="Cadherin-like_sf"/>
</dbReference>
<accession>A0A3B1ID48</accession>
<evidence type="ECO:0000256" key="5">
    <source>
        <dbReference type="ARBA" id="ARBA00022723"/>
    </source>
</evidence>
<dbReference type="GO" id="GO:0016477">
    <property type="term" value="P:cell migration"/>
    <property type="evidence" value="ECO:0007669"/>
    <property type="project" value="TreeGrafter"/>
</dbReference>
<dbReference type="GO" id="GO:0034332">
    <property type="term" value="P:adherens junction organization"/>
    <property type="evidence" value="ECO:0007669"/>
    <property type="project" value="TreeGrafter"/>
</dbReference>
<dbReference type="FunFam" id="2.60.40.60:FF:000031">
    <property type="entry name" value="Cadherin 3"/>
    <property type="match status" value="1"/>
</dbReference>
<evidence type="ECO:0000256" key="7">
    <source>
        <dbReference type="ARBA" id="ARBA00022737"/>
    </source>
</evidence>
<dbReference type="InterPro" id="IPR000233">
    <property type="entry name" value="Cadherin_Y-type_LIR"/>
</dbReference>
<dbReference type="GO" id="GO:0016339">
    <property type="term" value="P:calcium-dependent cell-cell adhesion via plasma membrane cell adhesion molecules"/>
    <property type="evidence" value="ECO:0007669"/>
    <property type="project" value="TreeGrafter"/>
</dbReference>
<dbReference type="PRINTS" id="PR01818">
    <property type="entry name" value="DESMOCADHERN"/>
</dbReference>
<evidence type="ECO:0000256" key="14">
    <source>
        <dbReference type="PROSITE-ProRule" id="PRU00043"/>
    </source>
</evidence>
<dbReference type="Gene3D" id="4.10.900.10">
    <property type="entry name" value="TCF3-CBD (Catenin binding domain)"/>
    <property type="match status" value="1"/>
</dbReference>
<feature type="domain" description="Cadherin" evidence="18">
    <location>
        <begin position="172"/>
        <end position="268"/>
    </location>
</feature>
<dbReference type="PANTHER" id="PTHR24027:SF78">
    <property type="entry name" value="CADHERIN-LIKE PROTEIN 26"/>
    <property type="match status" value="1"/>
</dbReference>
<dbReference type="FunFam" id="2.60.40.60:FF:000019">
    <property type="entry name" value="Cadherin 2"/>
    <property type="match status" value="1"/>
</dbReference>
<evidence type="ECO:0000256" key="4">
    <source>
        <dbReference type="ARBA" id="ARBA00022692"/>
    </source>
</evidence>
<feature type="domain" description="Cadherin" evidence="18">
    <location>
        <begin position="285"/>
        <end position="375"/>
    </location>
</feature>
<feature type="domain" description="Cadherin" evidence="18">
    <location>
        <begin position="2"/>
        <end position="36"/>
    </location>
</feature>
<evidence type="ECO:0000256" key="16">
    <source>
        <dbReference type="RuleBase" id="RU004358"/>
    </source>
</evidence>
<dbReference type="PROSITE" id="PS50268">
    <property type="entry name" value="CADHERIN_2"/>
    <property type="match status" value="4"/>
</dbReference>
<keyword evidence="20" id="KW-1185">Reference proteome</keyword>
<dbReference type="GO" id="GO:0030057">
    <property type="term" value="C:desmosome"/>
    <property type="evidence" value="ECO:0007669"/>
    <property type="project" value="UniProtKB-SubCell"/>
</dbReference>
<dbReference type="Ensembl" id="ENSAMXT00000030735.1">
    <property type="protein sequence ID" value="ENSAMXP00000027832.1"/>
    <property type="gene ID" value="ENSAMXG00000040727.1"/>
</dbReference>
<dbReference type="GO" id="GO:0007156">
    <property type="term" value="P:homophilic cell adhesion via plasma membrane adhesion molecules"/>
    <property type="evidence" value="ECO:0007669"/>
    <property type="project" value="InterPro"/>
</dbReference>
<dbReference type="InterPro" id="IPR027397">
    <property type="entry name" value="Catenin-bd_sf"/>
</dbReference>
<dbReference type="InterPro" id="IPR002126">
    <property type="entry name" value="Cadherin-like_dom"/>
</dbReference>
<keyword evidence="13" id="KW-0325">Glycoprotein</keyword>
<dbReference type="GO" id="GO:0005509">
    <property type="term" value="F:calcium ion binding"/>
    <property type="evidence" value="ECO:0007669"/>
    <property type="project" value="UniProtKB-UniRule"/>
</dbReference>
<keyword evidence="10" id="KW-0965">Cell junction</keyword>
<dbReference type="GO" id="GO:0008013">
    <property type="term" value="F:beta-catenin binding"/>
    <property type="evidence" value="ECO:0007669"/>
    <property type="project" value="TreeGrafter"/>
</dbReference>
<keyword evidence="7" id="KW-0677">Repeat</keyword>
<dbReference type="InParanoid" id="A0A3B1ID48"/>
<dbReference type="PROSITE" id="PS00232">
    <property type="entry name" value="CADHERIN_1"/>
    <property type="match status" value="1"/>
</dbReference>
<evidence type="ECO:0000256" key="9">
    <source>
        <dbReference type="ARBA" id="ARBA00022889"/>
    </source>
</evidence>
<keyword evidence="4 15" id="KW-0812">Transmembrane</keyword>
<dbReference type="Proteomes" id="UP000018467">
    <property type="component" value="Unassembled WGS sequence"/>
</dbReference>
<dbReference type="Pfam" id="PF01049">
    <property type="entry name" value="CADH_Y-type_LIR"/>
    <property type="match status" value="1"/>
</dbReference>
<dbReference type="GO" id="GO:0005912">
    <property type="term" value="C:adherens junction"/>
    <property type="evidence" value="ECO:0007669"/>
    <property type="project" value="TreeGrafter"/>
</dbReference>